<evidence type="ECO:0000313" key="7">
    <source>
        <dbReference type="EMBL" id="NMC64157.1"/>
    </source>
</evidence>
<keyword evidence="4" id="KW-0694">RNA-binding</keyword>
<dbReference type="Proteomes" id="UP000524246">
    <property type="component" value="Unassembled WGS sequence"/>
</dbReference>
<comment type="function">
    <text evidence="5">Responsible for synthesis of pseudouridine from uracil.</text>
</comment>
<dbReference type="PROSITE" id="PS01129">
    <property type="entry name" value="PSI_RLU"/>
    <property type="match status" value="1"/>
</dbReference>
<dbReference type="GO" id="GO:0003723">
    <property type="term" value="F:RNA binding"/>
    <property type="evidence" value="ECO:0007669"/>
    <property type="project" value="UniProtKB-KW"/>
</dbReference>
<keyword evidence="2 5" id="KW-0413">Isomerase</keyword>
<gene>
    <name evidence="7" type="ORF">GYA55_13415</name>
</gene>
<dbReference type="InterPro" id="IPR006225">
    <property type="entry name" value="PsdUridine_synth_RluC/D"/>
</dbReference>
<name>A0A7X9FTQ3_9DELT</name>
<organism evidence="7 8">
    <name type="scientific">SAR324 cluster bacterium</name>
    <dbReference type="NCBI Taxonomy" id="2024889"/>
    <lineage>
        <taxon>Bacteria</taxon>
        <taxon>Deltaproteobacteria</taxon>
        <taxon>SAR324 cluster</taxon>
    </lineage>
</organism>
<reference evidence="7 8" key="1">
    <citation type="journal article" date="2020" name="Biotechnol. Biofuels">
        <title>New insights from the biogas microbiome by comprehensive genome-resolved metagenomics of nearly 1600 species originating from multiple anaerobic digesters.</title>
        <authorList>
            <person name="Campanaro S."/>
            <person name="Treu L."/>
            <person name="Rodriguez-R L.M."/>
            <person name="Kovalovszki A."/>
            <person name="Ziels R.M."/>
            <person name="Maus I."/>
            <person name="Zhu X."/>
            <person name="Kougias P.G."/>
            <person name="Basile A."/>
            <person name="Luo G."/>
            <person name="Schluter A."/>
            <person name="Konstantinidis K.T."/>
            <person name="Angelidaki I."/>
        </authorList>
    </citation>
    <scope>NUCLEOTIDE SEQUENCE [LARGE SCALE GENOMIC DNA]</scope>
    <source>
        <strain evidence="7">AS27yjCOA_65</strain>
    </source>
</reference>
<dbReference type="SUPFAM" id="SSF55120">
    <property type="entry name" value="Pseudouridine synthase"/>
    <property type="match status" value="1"/>
</dbReference>
<evidence type="ECO:0000313" key="8">
    <source>
        <dbReference type="Proteomes" id="UP000524246"/>
    </source>
</evidence>
<comment type="catalytic activity">
    <reaction evidence="5">
        <text>a uridine in RNA = a pseudouridine in RNA</text>
        <dbReference type="Rhea" id="RHEA:48348"/>
        <dbReference type="Rhea" id="RHEA-COMP:12068"/>
        <dbReference type="Rhea" id="RHEA-COMP:12069"/>
        <dbReference type="ChEBI" id="CHEBI:65314"/>
        <dbReference type="ChEBI" id="CHEBI:65315"/>
    </reaction>
</comment>
<dbReference type="Gene3D" id="3.10.290.10">
    <property type="entry name" value="RNA-binding S4 domain"/>
    <property type="match status" value="1"/>
</dbReference>
<dbReference type="EC" id="5.4.99.-" evidence="5"/>
<protein>
    <recommendedName>
        <fullName evidence="5">Pseudouridine synthase</fullName>
        <ecNumber evidence="5">5.4.99.-</ecNumber>
    </recommendedName>
</protein>
<evidence type="ECO:0000259" key="6">
    <source>
        <dbReference type="SMART" id="SM00363"/>
    </source>
</evidence>
<dbReference type="Gene3D" id="3.30.2350.10">
    <property type="entry name" value="Pseudouridine synthase"/>
    <property type="match status" value="1"/>
</dbReference>
<evidence type="ECO:0000256" key="3">
    <source>
        <dbReference type="PIRSR" id="PIRSR606225-1"/>
    </source>
</evidence>
<dbReference type="CDD" id="cd02869">
    <property type="entry name" value="PseudoU_synth_RluA_like"/>
    <property type="match status" value="1"/>
</dbReference>
<dbReference type="CDD" id="cd00165">
    <property type="entry name" value="S4"/>
    <property type="match status" value="1"/>
</dbReference>
<dbReference type="InterPro" id="IPR006145">
    <property type="entry name" value="PsdUridine_synth_RsuA/RluA"/>
</dbReference>
<dbReference type="Pfam" id="PF01479">
    <property type="entry name" value="S4"/>
    <property type="match status" value="1"/>
</dbReference>
<dbReference type="InterPro" id="IPR006224">
    <property type="entry name" value="PsdUridine_synth_RluA-like_CS"/>
</dbReference>
<dbReference type="EMBL" id="JAAZON010000612">
    <property type="protein sequence ID" value="NMC64157.1"/>
    <property type="molecule type" value="Genomic_DNA"/>
</dbReference>
<dbReference type="PROSITE" id="PS50889">
    <property type="entry name" value="S4"/>
    <property type="match status" value="1"/>
</dbReference>
<dbReference type="Pfam" id="PF00849">
    <property type="entry name" value="PseudoU_synth_2"/>
    <property type="match status" value="1"/>
</dbReference>
<dbReference type="PANTHER" id="PTHR21600:SF44">
    <property type="entry name" value="RIBOSOMAL LARGE SUBUNIT PSEUDOURIDINE SYNTHASE D"/>
    <property type="match status" value="1"/>
</dbReference>
<dbReference type="AlphaFoldDB" id="A0A7X9FTQ3"/>
<feature type="active site" evidence="3">
    <location>
        <position position="148"/>
    </location>
</feature>
<dbReference type="InterPro" id="IPR002942">
    <property type="entry name" value="S4_RNA-bd"/>
</dbReference>
<dbReference type="SUPFAM" id="SSF55174">
    <property type="entry name" value="Alpha-L RNA-binding motif"/>
    <property type="match status" value="1"/>
</dbReference>
<dbReference type="PANTHER" id="PTHR21600">
    <property type="entry name" value="MITOCHONDRIAL RNA PSEUDOURIDINE SYNTHASE"/>
    <property type="match status" value="1"/>
</dbReference>
<evidence type="ECO:0000256" key="1">
    <source>
        <dbReference type="ARBA" id="ARBA00010876"/>
    </source>
</evidence>
<dbReference type="InterPro" id="IPR020103">
    <property type="entry name" value="PsdUridine_synth_cat_dom_sf"/>
</dbReference>
<proteinExistence type="inferred from homology"/>
<feature type="domain" description="RNA-binding S4" evidence="6">
    <location>
        <begin position="18"/>
        <end position="92"/>
    </location>
</feature>
<dbReference type="NCBIfam" id="TIGR00005">
    <property type="entry name" value="rluA_subfam"/>
    <property type="match status" value="1"/>
</dbReference>
<evidence type="ECO:0000256" key="2">
    <source>
        <dbReference type="ARBA" id="ARBA00023235"/>
    </source>
</evidence>
<dbReference type="InterPro" id="IPR050188">
    <property type="entry name" value="RluA_PseudoU_synthase"/>
</dbReference>
<comment type="caution">
    <text evidence="7">The sequence shown here is derived from an EMBL/GenBank/DDBJ whole genome shotgun (WGS) entry which is preliminary data.</text>
</comment>
<dbReference type="GO" id="GO:0000455">
    <property type="term" value="P:enzyme-directed rRNA pseudouridine synthesis"/>
    <property type="evidence" value="ECO:0007669"/>
    <property type="project" value="UniProtKB-ARBA"/>
</dbReference>
<accession>A0A7X9FTQ3</accession>
<comment type="similarity">
    <text evidence="1 5">Belongs to the pseudouridine synthase RluA family.</text>
</comment>
<dbReference type="InterPro" id="IPR036986">
    <property type="entry name" value="S4_RNA-bd_sf"/>
</dbReference>
<dbReference type="GO" id="GO:0120159">
    <property type="term" value="F:rRNA pseudouridine synthase activity"/>
    <property type="evidence" value="ECO:0007669"/>
    <property type="project" value="UniProtKB-ARBA"/>
</dbReference>
<sequence length="330" mass="36934">MSLNKKQISFIYENAEGERLDKVLCSYFEKGNEEESWTRSQIKQWIENGSVYVNGEPQSKAGFLLKPGARIEFEIAVSESSLRPYEVPLDIIFEDEALLVINKGPGLSMHPGAGNHYKTLANAIVAHLSSQGTKPLEGQRPGIVHRLDKDTTGLVVVAKTIQAHAFLAKQFATREASRRYLALVLSTPRAKRLVDRSESGSMEGNIGRHPSQRKIFSVLESGGKAAITHWKVIERMLYASLLEVKIATGRTHQIRVHMAHYGSPVIGDPVYGDFSALPTRLKQIARVFGRQCLHAAYLEFKHPKTLEFVNFHAEAPDDFKALLDKFRKLS</sequence>
<evidence type="ECO:0000256" key="5">
    <source>
        <dbReference type="RuleBase" id="RU362028"/>
    </source>
</evidence>
<evidence type="ECO:0000256" key="4">
    <source>
        <dbReference type="PROSITE-ProRule" id="PRU00182"/>
    </source>
</evidence>
<dbReference type="SMART" id="SM00363">
    <property type="entry name" value="S4"/>
    <property type="match status" value="1"/>
</dbReference>